<reference evidence="1 2" key="1">
    <citation type="submission" date="2020-08" db="EMBL/GenBank/DDBJ databases">
        <title>Cohnella phylogeny.</title>
        <authorList>
            <person name="Dunlap C."/>
        </authorList>
    </citation>
    <scope>NUCLEOTIDE SEQUENCE [LARGE SCALE GENOMIC DNA]</scope>
    <source>
        <strain evidence="1 2">DSM 25239</strain>
    </source>
</reference>
<dbReference type="AlphaFoldDB" id="A0A841TQW7"/>
<dbReference type="Pfam" id="PF11167">
    <property type="entry name" value="DUF2953"/>
    <property type="match status" value="1"/>
</dbReference>
<name>A0A841TQW7_9BACL</name>
<dbReference type="Proteomes" id="UP000553776">
    <property type="component" value="Unassembled WGS sequence"/>
</dbReference>
<organism evidence="1 2">
    <name type="scientific">Cohnella xylanilytica</name>
    <dbReference type="NCBI Taxonomy" id="557555"/>
    <lineage>
        <taxon>Bacteria</taxon>
        <taxon>Bacillati</taxon>
        <taxon>Bacillota</taxon>
        <taxon>Bacilli</taxon>
        <taxon>Bacillales</taxon>
        <taxon>Paenibacillaceae</taxon>
        <taxon>Cohnella</taxon>
    </lineage>
</organism>
<accession>A0A841TQW7</accession>
<gene>
    <name evidence="1" type="ORF">H7B90_01775</name>
</gene>
<dbReference type="InterPro" id="IPR021338">
    <property type="entry name" value="DUF2953"/>
</dbReference>
<keyword evidence="2" id="KW-1185">Reference proteome</keyword>
<dbReference type="RefSeq" id="WP_185134154.1">
    <property type="nucleotide sequence ID" value="NZ_BORM01000006.1"/>
</dbReference>
<protein>
    <submittedName>
        <fullName evidence="1">DUF2953 domain-containing protein</fullName>
    </submittedName>
</protein>
<proteinExistence type="predicted"/>
<evidence type="ECO:0000313" key="1">
    <source>
        <dbReference type="EMBL" id="MBB6690119.1"/>
    </source>
</evidence>
<comment type="caution">
    <text evidence="1">The sequence shown here is derived from an EMBL/GenBank/DDBJ whole genome shotgun (WGS) entry which is preliminary data.</text>
</comment>
<sequence length="230" mass="25768">MAFVWLWTLAAAAAAALVTAALLSSIRIRVRYSRSGRLDQLVIVVRALFGLVRMHTIVPSIAIRGWDIVYNQKYRTEAGTFGGRAQKKRRLSWRTIVRYRGVMEDLVTSAGEFKRWTRRTLRKLECTRWRMDVTVGTGDAALTGVVSGLFWSVLGCAVAATGQFTTLRTHPHGSVKPVYSGEEFTLVWEADFRMSMGTALLCGMRLGTRALKLGKTLKAMRRWAAQPDRA</sequence>
<dbReference type="EMBL" id="JACJVR010000005">
    <property type="protein sequence ID" value="MBB6690119.1"/>
    <property type="molecule type" value="Genomic_DNA"/>
</dbReference>
<evidence type="ECO:0000313" key="2">
    <source>
        <dbReference type="Proteomes" id="UP000553776"/>
    </source>
</evidence>